<dbReference type="Proteomes" id="UP000294508">
    <property type="component" value="Unassembled WGS sequence"/>
</dbReference>
<gene>
    <name evidence="2" type="ORF">EV652_112189</name>
</gene>
<organism evidence="2 3">
    <name type="scientific">Kribbella steppae</name>
    <dbReference type="NCBI Taxonomy" id="2512223"/>
    <lineage>
        <taxon>Bacteria</taxon>
        <taxon>Bacillati</taxon>
        <taxon>Actinomycetota</taxon>
        <taxon>Actinomycetes</taxon>
        <taxon>Propionibacteriales</taxon>
        <taxon>Kribbellaceae</taxon>
        <taxon>Kribbella</taxon>
    </lineage>
</organism>
<keyword evidence="1" id="KW-0812">Transmembrane</keyword>
<dbReference type="OrthoDB" id="3829721at2"/>
<name>A0A4R2H499_9ACTN</name>
<reference evidence="2 3" key="1">
    <citation type="journal article" date="2015" name="Stand. Genomic Sci.">
        <title>Genomic Encyclopedia of Bacterial and Archaeal Type Strains, Phase III: the genomes of soil and plant-associated and newly described type strains.</title>
        <authorList>
            <person name="Whitman W.B."/>
            <person name="Woyke T."/>
            <person name="Klenk H.P."/>
            <person name="Zhou Y."/>
            <person name="Lilburn T.G."/>
            <person name="Beck B.J."/>
            <person name="De Vos P."/>
            <person name="Vandamme P."/>
            <person name="Eisen J.A."/>
            <person name="Garrity G."/>
            <person name="Hugenholtz P."/>
            <person name="Kyrpides N.C."/>
        </authorList>
    </citation>
    <scope>NUCLEOTIDE SEQUENCE [LARGE SCALE GENOMIC DNA]</scope>
    <source>
        <strain evidence="2 3">VKM Ac-2572</strain>
    </source>
</reference>
<proteinExistence type="predicted"/>
<dbReference type="InterPro" id="IPR005325">
    <property type="entry name" value="DUF308_memb"/>
</dbReference>
<evidence type="ECO:0000256" key="1">
    <source>
        <dbReference type="SAM" id="Phobius"/>
    </source>
</evidence>
<feature type="transmembrane region" description="Helical" evidence="1">
    <location>
        <begin position="12"/>
        <end position="30"/>
    </location>
</feature>
<dbReference type="RefSeq" id="WP_158441312.1">
    <property type="nucleotide sequence ID" value="NZ_SLWN01000012.1"/>
</dbReference>
<evidence type="ECO:0000313" key="2">
    <source>
        <dbReference type="EMBL" id="TCO20443.1"/>
    </source>
</evidence>
<feature type="transmembrane region" description="Helical" evidence="1">
    <location>
        <begin position="123"/>
        <end position="141"/>
    </location>
</feature>
<dbReference type="AlphaFoldDB" id="A0A4R2H499"/>
<feature type="transmembrane region" description="Helical" evidence="1">
    <location>
        <begin position="36"/>
        <end position="55"/>
    </location>
</feature>
<protein>
    <submittedName>
        <fullName evidence="2">Uncharacterized membrane protein HdeD (DUF308 family)</fullName>
    </submittedName>
</protein>
<feature type="transmembrane region" description="Helical" evidence="1">
    <location>
        <begin position="93"/>
        <end position="111"/>
    </location>
</feature>
<feature type="transmembrane region" description="Helical" evidence="1">
    <location>
        <begin position="147"/>
        <end position="170"/>
    </location>
</feature>
<evidence type="ECO:0000313" key="3">
    <source>
        <dbReference type="Proteomes" id="UP000294508"/>
    </source>
</evidence>
<accession>A0A4R2H499</accession>
<sequence length="190" mass="20694">MDREQFTSSWKMLVVRGAIGIVFGILAIAWPLETAIALVLLWGFWVLAEGISLLVQAFQSSTQGSRLARAVLGVIALIVAFFAIFSPSVTAETLTWFLGIWLIIRGLFEIFTAFSSYRLTPRWLLLVGAALSILLGVFFVANPGRGAVGIAVWLGIIALCWGVIFVVMGFMQRREHAWPAPADPADPATA</sequence>
<dbReference type="InterPro" id="IPR052712">
    <property type="entry name" value="Acid_resist_chaperone_HdeD"/>
</dbReference>
<dbReference type="Pfam" id="PF03729">
    <property type="entry name" value="DUF308"/>
    <property type="match status" value="1"/>
</dbReference>
<dbReference type="EMBL" id="SLWN01000012">
    <property type="protein sequence ID" value="TCO20443.1"/>
    <property type="molecule type" value="Genomic_DNA"/>
</dbReference>
<keyword evidence="1" id="KW-1133">Transmembrane helix</keyword>
<comment type="caution">
    <text evidence="2">The sequence shown here is derived from an EMBL/GenBank/DDBJ whole genome shotgun (WGS) entry which is preliminary data.</text>
</comment>
<feature type="transmembrane region" description="Helical" evidence="1">
    <location>
        <begin position="67"/>
        <end position="87"/>
    </location>
</feature>
<dbReference type="PANTHER" id="PTHR34989">
    <property type="entry name" value="PROTEIN HDED"/>
    <property type="match status" value="1"/>
</dbReference>
<dbReference type="GO" id="GO:0005886">
    <property type="term" value="C:plasma membrane"/>
    <property type="evidence" value="ECO:0007669"/>
    <property type="project" value="TreeGrafter"/>
</dbReference>
<keyword evidence="3" id="KW-1185">Reference proteome</keyword>
<dbReference type="PANTHER" id="PTHR34989:SF1">
    <property type="entry name" value="PROTEIN HDED"/>
    <property type="match status" value="1"/>
</dbReference>
<keyword evidence="1" id="KW-0472">Membrane</keyword>